<name>A0A0U5CXV1_9EURY</name>
<gene>
    <name evidence="1" type="ORF">HHUB_2193</name>
</gene>
<dbReference type="AlphaFoldDB" id="A0A0U5CXV1"/>
<dbReference type="RefSeq" id="WP_059056618.1">
    <property type="nucleotide sequence ID" value="NZ_LN831302.1"/>
</dbReference>
<dbReference type="KEGG" id="hhb:Hhub_2193"/>
<dbReference type="OrthoDB" id="169621at2157"/>
<proteinExistence type="predicted"/>
<keyword evidence="2" id="KW-1185">Reference proteome</keyword>
<organism evidence="1 2">
    <name type="scientific">Halobacterium hubeiense</name>
    <dbReference type="NCBI Taxonomy" id="1407499"/>
    <lineage>
        <taxon>Archaea</taxon>
        <taxon>Methanobacteriati</taxon>
        <taxon>Methanobacteriota</taxon>
        <taxon>Stenosarchaea group</taxon>
        <taxon>Halobacteria</taxon>
        <taxon>Halobacteriales</taxon>
        <taxon>Halobacteriaceae</taxon>
        <taxon>Halobacterium</taxon>
    </lineage>
</organism>
<sequence length="228" mass="26457">MDEDSVTKREVWDDWVSKYVDISDPVPLFETDDEGVVQVKAHGQDDRPILERSQEMEELLATEGRKVVEDWQHDDDTYEGVIYLMYTLDGETVVPRYVGKAGKYGRDDERLSANLKNVRTNRSKFARWGDGYAYHLGELSAALLDHHDDPSVNRDDDPRGKYQAWANALFEDDSRRLREPVYFWARAWREDDTGPFYGFETSLDALEYYLIDLASDLHPEHVLNTEGV</sequence>
<reference evidence="2" key="1">
    <citation type="journal article" date="2016" name="Environ. Microbiol.">
        <title>The complete genome of a viable archaeum isolated from 123-million-year-old rock salt.</title>
        <authorList>
            <person name="Jaakkola S.T."/>
            <person name="Pfeiffer F."/>
            <person name="Ravantti J.J."/>
            <person name="Guo Q."/>
            <person name="Liu Y."/>
            <person name="Chen X."/>
            <person name="Ma H."/>
            <person name="Yang C."/>
            <person name="Oksanen H.M."/>
            <person name="Bamford D.H."/>
        </authorList>
    </citation>
    <scope>NUCLEOTIDE SEQUENCE</scope>
    <source>
        <strain evidence="2">JI20-1</strain>
    </source>
</reference>
<evidence type="ECO:0000313" key="1">
    <source>
        <dbReference type="EMBL" id="CQH55172.1"/>
    </source>
</evidence>
<dbReference type="Proteomes" id="UP000066737">
    <property type="component" value="Chromosome I"/>
</dbReference>
<protein>
    <submittedName>
        <fullName evidence="1">Uncharacterized protein</fullName>
    </submittedName>
</protein>
<dbReference type="GeneID" id="26658850"/>
<dbReference type="EMBL" id="LN831302">
    <property type="protein sequence ID" value="CQH55172.1"/>
    <property type="molecule type" value="Genomic_DNA"/>
</dbReference>
<accession>A0A0U5CXV1</accession>
<evidence type="ECO:0000313" key="2">
    <source>
        <dbReference type="Proteomes" id="UP000066737"/>
    </source>
</evidence>